<keyword evidence="4 7" id="KW-0812">Transmembrane</keyword>
<dbReference type="SUPFAM" id="SSF161098">
    <property type="entry name" value="MetI-like"/>
    <property type="match status" value="1"/>
</dbReference>
<dbReference type="AlphaFoldDB" id="A0A387BA99"/>
<gene>
    <name evidence="9" type="ORF">D7I47_14370</name>
</gene>
<evidence type="ECO:0000313" key="10">
    <source>
        <dbReference type="Proteomes" id="UP000278886"/>
    </source>
</evidence>
<reference evidence="10" key="1">
    <citation type="submission" date="2018-09" db="EMBL/GenBank/DDBJ databases">
        <title>Genome sequencing of strain 2DFWR-13.</title>
        <authorList>
            <person name="Heo J."/>
            <person name="Kim S.-J."/>
            <person name="Kwon S.-W."/>
        </authorList>
    </citation>
    <scope>NUCLEOTIDE SEQUENCE [LARGE SCALE GENOMIC DNA]</scope>
    <source>
        <strain evidence="10">2DFWR-13</strain>
    </source>
</reference>
<evidence type="ECO:0000313" key="9">
    <source>
        <dbReference type="EMBL" id="AYF99317.1"/>
    </source>
</evidence>
<evidence type="ECO:0000256" key="1">
    <source>
        <dbReference type="ARBA" id="ARBA00004651"/>
    </source>
</evidence>
<dbReference type="Proteomes" id="UP000278886">
    <property type="component" value="Chromosome"/>
</dbReference>
<feature type="transmembrane region" description="Helical" evidence="7">
    <location>
        <begin position="135"/>
        <end position="155"/>
    </location>
</feature>
<feature type="domain" description="ABC transmembrane type-1" evidence="8">
    <location>
        <begin position="60"/>
        <end position="255"/>
    </location>
</feature>
<evidence type="ECO:0000259" key="8">
    <source>
        <dbReference type="PROSITE" id="PS50928"/>
    </source>
</evidence>
<evidence type="ECO:0000256" key="7">
    <source>
        <dbReference type="RuleBase" id="RU363032"/>
    </source>
</evidence>
<evidence type="ECO:0000256" key="5">
    <source>
        <dbReference type="ARBA" id="ARBA00022989"/>
    </source>
</evidence>
<feature type="transmembrane region" description="Helical" evidence="7">
    <location>
        <begin position="71"/>
        <end position="92"/>
    </location>
</feature>
<feature type="transmembrane region" description="Helical" evidence="7">
    <location>
        <begin position="7"/>
        <end position="26"/>
    </location>
</feature>
<evidence type="ECO:0000256" key="6">
    <source>
        <dbReference type="ARBA" id="ARBA00023136"/>
    </source>
</evidence>
<dbReference type="InterPro" id="IPR000515">
    <property type="entry name" value="MetI-like"/>
</dbReference>
<feature type="transmembrane region" description="Helical" evidence="7">
    <location>
        <begin position="233"/>
        <end position="259"/>
    </location>
</feature>
<feature type="transmembrane region" description="Helical" evidence="7">
    <location>
        <begin position="182"/>
        <end position="206"/>
    </location>
</feature>
<protein>
    <submittedName>
        <fullName evidence="9">ABC transporter permease subunit</fullName>
    </submittedName>
</protein>
<dbReference type="PROSITE" id="PS50928">
    <property type="entry name" value="ABC_TM1"/>
    <property type="match status" value="1"/>
</dbReference>
<dbReference type="GO" id="GO:0005886">
    <property type="term" value="C:plasma membrane"/>
    <property type="evidence" value="ECO:0007669"/>
    <property type="project" value="UniProtKB-SubCell"/>
</dbReference>
<proteinExistence type="inferred from homology"/>
<keyword evidence="10" id="KW-1185">Reference proteome</keyword>
<name>A0A387BA99_9MICO</name>
<organism evidence="9 10">
    <name type="scientific">Protaetiibacter intestinalis</name>
    <dbReference type="NCBI Taxonomy" id="2419774"/>
    <lineage>
        <taxon>Bacteria</taxon>
        <taxon>Bacillati</taxon>
        <taxon>Actinomycetota</taxon>
        <taxon>Actinomycetes</taxon>
        <taxon>Micrococcales</taxon>
        <taxon>Microbacteriaceae</taxon>
        <taxon>Protaetiibacter</taxon>
    </lineage>
</organism>
<keyword evidence="2 7" id="KW-0813">Transport</keyword>
<sequence length="272" mass="28103">MARRRIPGWLAGIIGAVVLVGAWWLLSATVFTPPPGTDFTPVPSPLAVVQQLVADGPAAYWSVFQVTITEALLGFAWGNGIALLLASIVLLLPRLEPVVTQIAVVSYCLPVVAVGGISIVVLGGAKQPGDPSATAIFLAALAVFFTTVVGALAGFRAADRASLDVVRVFGGGRWTQLVKVRLIAASPAILNALQIAVPSAFLGAVLGEYMGATDRSVGITLIRLQGNLDSTRVWAVFLLCAAVALVGYALVGLVARLVTPWVTGAAARRSAS</sequence>
<dbReference type="KEGG" id="lyd:D7I47_14370"/>
<dbReference type="PANTHER" id="PTHR30151:SF20">
    <property type="entry name" value="ABC TRANSPORTER PERMEASE PROTEIN HI_0355-RELATED"/>
    <property type="match status" value="1"/>
</dbReference>
<dbReference type="GO" id="GO:0055085">
    <property type="term" value="P:transmembrane transport"/>
    <property type="evidence" value="ECO:0007669"/>
    <property type="project" value="InterPro"/>
</dbReference>
<keyword evidence="5 7" id="KW-1133">Transmembrane helix</keyword>
<feature type="transmembrane region" description="Helical" evidence="7">
    <location>
        <begin position="104"/>
        <end position="123"/>
    </location>
</feature>
<dbReference type="EMBL" id="CP032630">
    <property type="protein sequence ID" value="AYF99317.1"/>
    <property type="molecule type" value="Genomic_DNA"/>
</dbReference>
<dbReference type="Pfam" id="PF00528">
    <property type="entry name" value="BPD_transp_1"/>
    <property type="match status" value="1"/>
</dbReference>
<keyword evidence="3" id="KW-1003">Cell membrane</keyword>
<accession>A0A387BA99</accession>
<evidence type="ECO:0000256" key="4">
    <source>
        <dbReference type="ARBA" id="ARBA00022692"/>
    </source>
</evidence>
<dbReference type="InterPro" id="IPR035906">
    <property type="entry name" value="MetI-like_sf"/>
</dbReference>
<dbReference type="PANTHER" id="PTHR30151">
    <property type="entry name" value="ALKANE SULFONATE ABC TRANSPORTER-RELATED, MEMBRANE SUBUNIT"/>
    <property type="match status" value="1"/>
</dbReference>
<keyword evidence="6 7" id="KW-0472">Membrane</keyword>
<evidence type="ECO:0000256" key="3">
    <source>
        <dbReference type="ARBA" id="ARBA00022475"/>
    </source>
</evidence>
<dbReference type="Gene3D" id="1.10.3720.10">
    <property type="entry name" value="MetI-like"/>
    <property type="match status" value="1"/>
</dbReference>
<comment type="subcellular location">
    <subcellularLocation>
        <location evidence="1 7">Cell membrane</location>
        <topology evidence="1 7">Multi-pass membrane protein</topology>
    </subcellularLocation>
</comment>
<comment type="similarity">
    <text evidence="7">Belongs to the binding-protein-dependent transport system permease family.</text>
</comment>
<dbReference type="RefSeq" id="WP_120763685.1">
    <property type="nucleotide sequence ID" value="NZ_CP032630.1"/>
</dbReference>
<dbReference type="OrthoDB" id="5140822at2"/>
<evidence type="ECO:0000256" key="2">
    <source>
        <dbReference type="ARBA" id="ARBA00022448"/>
    </source>
</evidence>